<dbReference type="Pfam" id="PF00583">
    <property type="entry name" value="Acetyltransf_1"/>
    <property type="match status" value="1"/>
</dbReference>
<dbReference type="InterPro" id="IPR016181">
    <property type="entry name" value="Acyl_CoA_acyltransferase"/>
</dbReference>
<dbReference type="InterPro" id="IPR000182">
    <property type="entry name" value="GNAT_dom"/>
</dbReference>
<accession>A0A9D1WRZ1</accession>
<dbReference type="Proteomes" id="UP000886800">
    <property type="component" value="Unassembled WGS sequence"/>
</dbReference>
<comment type="caution">
    <text evidence="4">The sequence shown here is derived from an EMBL/GenBank/DDBJ whole genome shotgun (WGS) entry which is preliminary data.</text>
</comment>
<reference evidence="4" key="2">
    <citation type="submission" date="2021-04" db="EMBL/GenBank/DDBJ databases">
        <authorList>
            <person name="Gilroy R."/>
        </authorList>
    </citation>
    <scope>NUCLEOTIDE SEQUENCE</scope>
    <source>
        <strain evidence="4">CHK188-5543</strain>
    </source>
</reference>
<dbReference type="InterPro" id="IPR050832">
    <property type="entry name" value="Bact_Acetyltransf"/>
</dbReference>
<evidence type="ECO:0000259" key="3">
    <source>
        <dbReference type="PROSITE" id="PS51186"/>
    </source>
</evidence>
<protein>
    <submittedName>
        <fullName evidence="4">GNAT family N-acetyltransferase</fullName>
    </submittedName>
</protein>
<dbReference type="PANTHER" id="PTHR43877">
    <property type="entry name" value="AMINOALKYLPHOSPHONATE N-ACETYLTRANSFERASE-RELATED-RELATED"/>
    <property type="match status" value="1"/>
</dbReference>
<dbReference type="EMBL" id="DXES01000166">
    <property type="protein sequence ID" value="HIX66122.1"/>
    <property type="molecule type" value="Genomic_DNA"/>
</dbReference>
<dbReference type="CDD" id="cd04301">
    <property type="entry name" value="NAT_SF"/>
    <property type="match status" value="1"/>
</dbReference>
<proteinExistence type="predicted"/>
<organism evidence="4 5">
    <name type="scientific">Candidatus Anaerotruncus excrementipullorum</name>
    <dbReference type="NCBI Taxonomy" id="2838465"/>
    <lineage>
        <taxon>Bacteria</taxon>
        <taxon>Bacillati</taxon>
        <taxon>Bacillota</taxon>
        <taxon>Clostridia</taxon>
        <taxon>Eubacteriales</taxon>
        <taxon>Oscillospiraceae</taxon>
        <taxon>Anaerotruncus</taxon>
    </lineage>
</organism>
<reference evidence="4" key="1">
    <citation type="journal article" date="2021" name="PeerJ">
        <title>Extensive microbial diversity within the chicken gut microbiome revealed by metagenomics and culture.</title>
        <authorList>
            <person name="Gilroy R."/>
            <person name="Ravi A."/>
            <person name="Getino M."/>
            <person name="Pursley I."/>
            <person name="Horton D.L."/>
            <person name="Alikhan N.F."/>
            <person name="Baker D."/>
            <person name="Gharbi K."/>
            <person name="Hall N."/>
            <person name="Watson M."/>
            <person name="Adriaenssens E.M."/>
            <person name="Foster-Nyarko E."/>
            <person name="Jarju S."/>
            <person name="Secka A."/>
            <person name="Antonio M."/>
            <person name="Oren A."/>
            <person name="Chaudhuri R.R."/>
            <person name="La Ragione R."/>
            <person name="Hildebrand F."/>
            <person name="Pallen M.J."/>
        </authorList>
    </citation>
    <scope>NUCLEOTIDE SEQUENCE</scope>
    <source>
        <strain evidence="4">CHK188-5543</strain>
    </source>
</reference>
<evidence type="ECO:0000313" key="4">
    <source>
        <dbReference type="EMBL" id="HIX66122.1"/>
    </source>
</evidence>
<dbReference type="Gene3D" id="3.40.630.30">
    <property type="match status" value="1"/>
</dbReference>
<name>A0A9D1WRZ1_9FIRM</name>
<keyword evidence="1" id="KW-0808">Transferase</keyword>
<evidence type="ECO:0000256" key="1">
    <source>
        <dbReference type="ARBA" id="ARBA00022679"/>
    </source>
</evidence>
<gene>
    <name evidence="4" type="ORF">H9736_07725</name>
</gene>
<dbReference type="SUPFAM" id="SSF55729">
    <property type="entry name" value="Acyl-CoA N-acyltransferases (Nat)"/>
    <property type="match status" value="1"/>
</dbReference>
<dbReference type="PROSITE" id="PS51186">
    <property type="entry name" value="GNAT"/>
    <property type="match status" value="1"/>
</dbReference>
<dbReference type="AlphaFoldDB" id="A0A9D1WRZ1"/>
<keyword evidence="2" id="KW-0012">Acyltransferase</keyword>
<sequence length="154" mass="17232">MAITYRRGTLEDVELLIRLREQGVREMNNLDETADLSRLERENRRYYRQALADGSYVTFLAMDGQRAVGVGGVCLSQMSPISANPTGLTALLISIYTHPDYRRRGIGQALIDRLLQAAREAGAGLVLLESTPIGRPLYEKNGFRPLSTYMGRQL</sequence>
<dbReference type="PANTHER" id="PTHR43877:SF1">
    <property type="entry name" value="ACETYLTRANSFERASE"/>
    <property type="match status" value="1"/>
</dbReference>
<evidence type="ECO:0000313" key="5">
    <source>
        <dbReference type="Proteomes" id="UP000886800"/>
    </source>
</evidence>
<feature type="domain" description="N-acetyltransferase" evidence="3">
    <location>
        <begin position="3"/>
        <end position="154"/>
    </location>
</feature>
<evidence type="ECO:0000256" key="2">
    <source>
        <dbReference type="ARBA" id="ARBA00023315"/>
    </source>
</evidence>
<dbReference type="GO" id="GO:0016747">
    <property type="term" value="F:acyltransferase activity, transferring groups other than amino-acyl groups"/>
    <property type="evidence" value="ECO:0007669"/>
    <property type="project" value="InterPro"/>
</dbReference>